<name>A0A6C0DZE9_9ZZZZ</name>
<reference evidence="1" key="1">
    <citation type="journal article" date="2020" name="Nature">
        <title>Giant virus diversity and host interactions through global metagenomics.</title>
        <authorList>
            <person name="Schulz F."/>
            <person name="Roux S."/>
            <person name="Paez-Espino D."/>
            <person name="Jungbluth S."/>
            <person name="Walsh D.A."/>
            <person name="Denef V.J."/>
            <person name="McMahon K.D."/>
            <person name="Konstantinidis K.T."/>
            <person name="Eloe-Fadrosh E.A."/>
            <person name="Kyrpides N.C."/>
            <person name="Woyke T."/>
        </authorList>
    </citation>
    <scope>NUCLEOTIDE SEQUENCE</scope>
    <source>
        <strain evidence="1">GVMAG-M-3300023179-107</strain>
    </source>
</reference>
<proteinExistence type="predicted"/>
<dbReference type="EMBL" id="MN739708">
    <property type="protein sequence ID" value="QHT22267.1"/>
    <property type="molecule type" value="Genomic_DNA"/>
</dbReference>
<dbReference type="AlphaFoldDB" id="A0A6C0DZE9"/>
<sequence length="121" mass="13867">METQIDNLDEIARAMFTKPPGDVRSIQLQLEEETADIATYEGVDSFVFNILFLLTYKGMQILFGLDNFMHLQKTQFDLLQKYMNSAGYRIIVCANDTQLSPWETIANGDVVRSYKIVFADI</sequence>
<accession>A0A6C0DZE9</accession>
<protein>
    <submittedName>
        <fullName evidence="1">Uncharacterized protein</fullName>
    </submittedName>
</protein>
<evidence type="ECO:0000313" key="1">
    <source>
        <dbReference type="EMBL" id="QHT22267.1"/>
    </source>
</evidence>
<organism evidence="1">
    <name type="scientific">viral metagenome</name>
    <dbReference type="NCBI Taxonomy" id="1070528"/>
    <lineage>
        <taxon>unclassified sequences</taxon>
        <taxon>metagenomes</taxon>
        <taxon>organismal metagenomes</taxon>
    </lineage>
</organism>